<keyword evidence="3 7" id="KW-1133">Transmembrane helix</keyword>
<feature type="transmembrane region" description="Helical" evidence="7">
    <location>
        <begin position="23"/>
        <end position="46"/>
    </location>
</feature>
<evidence type="ECO:0000256" key="3">
    <source>
        <dbReference type="ARBA" id="ARBA00022989"/>
    </source>
</evidence>
<keyword evidence="4 7" id="KW-0472">Membrane</keyword>
<comment type="similarity">
    <text evidence="5">Belongs to the SAT4 family.</text>
</comment>
<comment type="subcellular location">
    <subcellularLocation>
        <location evidence="1">Membrane</location>
        <topology evidence="1">Multi-pass membrane protein</topology>
    </subcellularLocation>
</comment>
<protein>
    <recommendedName>
        <fullName evidence="8">Rhodopsin domain-containing protein</fullName>
    </recommendedName>
</protein>
<feature type="transmembrane region" description="Helical" evidence="7">
    <location>
        <begin position="138"/>
        <end position="159"/>
    </location>
</feature>
<feature type="domain" description="Rhodopsin" evidence="8">
    <location>
        <begin position="43"/>
        <end position="283"/>
    </location>
</feature>
<keyword evidence="2 7" id="KW-0812">Transmembrane</keyword>
<dbReference type="GO" id="GO:0016020">
    <property type="term" value="C:membrane"/>
    <property type="evidence" value="ECO:0007669"/>
    <property type="project" value="UniProtKB-SubCell"/>
</dbReference>
<evidence type="ECO:0000256" key="2">
    <source>
        <dbReference type="ARBA" id="ARBA00022692"/>
    </source>
</evidence>
<evidence type="ECO:0000256" key="1">
    <source>
        <dbReference type="ARBA" id="ARBA00004141"/>
    </source>
</evidence>
<proteinExistence type="inferred from homology"/>
<evidence type="ECO:0000313" key="9">
    <source>
        <dbReference type="EMBL" id="KAK5695782.1"/>
    </source>
</evidence>
<evidence type="ECO:0000256" key="5">
    <source>
        <dbReference type="ARBA" id="ARBA00038359"/>
    </source>
</evidence>
<comment type="caution">
    <text evidence="9">The sequence shown here is derived from an EMBL/GenBank/DDBJ whole genome shotgun (WGS) entry which is preliminary data.</text>
</comment>
<evidence type="ECO:0000259" key="8">
    <source>
        <dbReference type="Pfam" id="PF20684"/>
    </source>
</evidence>
<dbReference type="InterPro" id="IPR052337">
    <property type="entry name" value="SAT4-like"/>
</dbReference>
<feature type="compositionally biased region" description="Polar residues" evidence="6">
    <location>
        <begin position="353"/>
        <end position="371"/>
    </location>
</feature>
<dbReference type="Proteomes" id="UP001310594">
    <property type="component" value="Unassembled WGS sequence"/>
</dbReference>
<gene>
    <name evidence="9" type="ORF">LTR97_008202</name>
</gene>
<feature type="region of interest" description="Disordered" evidence="6">
    <location>
        <begin position="353"/>
        <end position="394"/>
    </location>
</feature>
<dbReference type="InterPro" id="IPR049326">
    <property type="entry name" value="Rhodopsin_dom_fungi"/>
</dbReference>
<feature type="transmembrane region" description="Helical" evidence="7">
    <location>
        <begin position="258"/>
        <end position="282"/>
    </location>
</feature>
<dbReference type="PANTHER" id="PTHR33048:SF64">
    <property type="entry name" value="INTEGRAL MEMBRANE PROTEIN"/>
    <property type="match status" value="1"/>
</dbReference>
<reference evidence="9" key="1">
    <citation type="submission" date="2023-08" db="EMBL/GenBank/DDBJ databases">
        <title>Black Yeasts Isolated from many extreme environments.</title>
        <authorList>
            <person name="Coleine C."/>
            <person name="Stajich J.E."/>
            <person name="Selbmann L."/>
        </authorList>
    </citation>
    <scope>NUCLEOTIDE SEQUENCE</scope>
    <source>
        <strain evidence="9">CCFEE 5810</strain>
    </source>
</reference>
<feature type="compositionally biased region" description="Basic and acidic residues" evidence="6">
    <location>
        <begin position="379"/>
        <end position="392"/>
    </location>
</feature>
<dbReference type="PANTHER" id="PTHR33048">
    <property type="entry name" value="PTH11-LIKE INTEGRAL MEMBRANE PROTEIN (AFU_ORTHOLOGUE AFUA_5G11245)"/>
    <property type="match status" value="1"/>
</dbReference>
<feature type="transmembrane region" description="Helical" evidence="7">
    <location>
        <begin position="66"/>
        <end position="84"/>
    </location>
</feature>
<dbReference type="Pfam" id="PF20684">
    <property type="entry name" value="Fung_rhodopsin"/>
    <property type="match status" value="1"/>
</dbReference>
<feature type="transmembrane region" description="Helical" evidence="7">
    <location>
        <begin position="190"/>
        <end position="213"/>
    </location>
</feature>
<dbReference type="AlphaFoldDB" id="A0AAN7W1B9"/>
<evidence type="ECO:0000256" key="7">
    <source>
        <dbReference type="SAM" id="Phobius"/>
    </source>
</evidence>
<evidence type="ECO:0000313" key="10">
    <source>
        <dbReference type="Proteomes" id="UP001310594"/>
    </source>
</evidence>
<feature type="transmembrane region" description="Helical" evidence="7">
    <location>
        <begin position="225"/>
        <end position="246"/>
    </location>
</feature>
<evidence type="ECO:0000256" key="4">
    <source>
        <dbReference type="ARBA" id="ARBA00023136"/>
    </source>
</evidence>
<sequence>MAAPPLTVGWVHNLDTTPSSSDASMIIAIASAFSGISILSIIVRLWQRWKIFKEIGLDDIAAASSMLLGIGYSINAIFQTQWGLGLNKNDFPSVNAVGFSRVQYIGGPIYCLAILGFKVSLLASYLRLAGFNRTYRQVLYVVIALVVINQLIYTFLLSFACRPIVSYTLCQAKQWNPALPGTCINQLPTYFGLGGSSLGFDVLIILLPFPILWRLQLDVQKKVALGALFALGFFVSIIQIIRIRTISKLQNYTDSEPIIIWSIVEINLGVFIACTPSFAPLLKQFGKTVSHGYLTTSQAKRQKASTAATPKPGNAANRLSKINTFGTRKSKSGVELEDGDDEVMLWGTTQEHAWGNHGSNHPMTNIQTNTRSADDDSDDGKLSKHKGDDPRGQDITIMHEISVTHDQDQAMSAVSKP</sequence>
<name>A0AAN7W1B9_9PEZI</name>
<accession>A0AAN7W1B9</accession>
<evidence type="ECO:0000256" key="6">
    <source>
        <dbReference type="SAM" id="MobiDB-lite"/>
    </source>
</evidence>
<feature type="transmembrane region" description="Helical" evidence="7">
    <location>
        <begin position="104"/>
        <end position="126"/>
    </location>
</feature>
<organism evidence="9 10">
    <name type="scientific">Elasticomyces elasticus</name>
    <dbReference type="NCBI Taxonomy" id="574655"/>
    <lineage>
        <taxon>Eukaryota</taxon>
        <taxon>Fungi</taxon>
        <taxon>Dikarya</taxon>
        <taxon>Ascomycota</taxon>
        <taxon>Pezizomycotina</taxon>
        <taxon>Dothideomycetes</taxon>
        <taxon>Dothideomycetidae</taxon>
        <taxon>Mycosphaerellales</taxon>
        <taxon>Teratosphaeriaceae</taxon>
        <taxon>Elasticomyces</taxon>
    </lineage>
</organism>
<dbReference type="EMBL" id="JAVRQU010000013">
    <property type="protein sequence ID" value="KAK5695782.1"/>
    <property type="molecule type" value="Genomic_DNA"/>
</dbReference>